<dbReference type="AlphaFoldDB" id="A0A1K0JGK5"/>
<dbReference type="InterPro" id="IPR051818">
    <property type="entry name" value="TPP_dependent_decarboxylase"/>
</dbReference>
<evidence type="ECO:0000259" key="4">
    <source>
        <dbReference type="Pfam" id="PF02775"/>
    </source>
</evidence>
<dbReference type="InterPro" id="IPR000399">
    <property type="entry name" value="TPP-bd_CS"/>
</dbReference>
<evidence type="ECO:0000313" key="5">
    <source>
        <dbReference type="EMBL" id="SCU86382.1"/>
    </source>
</evidence>
<dbReference type="InterPro" id="IPR011766">
    <property type="entry name" value="TPP_enzyme_TPP-bd"/>
</dbReference>
<name>A0A1K0JGK5_CUPNE</name>
<organism evidence="5">
    <name type="scientific">Cupriavidus necator</name>
    <name type="common">Alcaligenes eutrophus</name>
    <name type="synonym">Ralstonia eutropha</name>
    <dbReference type="NCBI Taxonomy" id="106590"/>
    <lineage>
        <taxon>Bacteria</taxon>
        <taxon>Pseudomonadati</taxon>
        <taxon>Pseudomonadota</taxon>
        <taxon>Betaproteobacteria</taxon>
        <taxon>Burkholderiales</taxon>
        <taxon>Burkholderiaceae</taxon>
        <taxon>Cupriavidus</taxon>
    </lineage>
</organism>
<dbReference type="EMBL" id="FMSH01000398">
    <property type="protein sequence ID" value="SCU86382.1"/>
    <property type="molecule type" value="Genomic_DNA"/>
</dbReference>
<dbReference type="Gene3D" id="3.40.50.970">
    <property type="match status" value="1"/>
</dbReference>
<dbReference type="InterPro" id="IPR029061">
    <property type="entry name" value="THDP-binding"/>
</dbReference>
<dbReference type="PANTHER" id="PTHR42818:SF1">
    <property type="entry name" value="SULFOPYRUVATE DECARBOXYLASE"/>
    <property type="match status" value="1"/>
</dbReference>
<dbReference type="GO" id="GO:0016831">
    <property type="term" value="F:carboxy-lyase activity"/>
    <property type="evidence" value="ECO:0007669"/>
    <property type="project" value="UniProtKB-KW"/>
</dbReference>
<dbReference type="GO" id="GO:0000287">
    <property type="term" value="F:magnesium ion binding"/>
    <property type="evidence" value="ECO:0007669"/>
    <property type="project" value="InterPro"/>
</dbReference>
<reference evidence="5" key="1">
    <citation type="submission" date="2016-09" db="EMBL/GenBank/DDBJ databases">
        <authorList>
            <person name="Capua I."/>
            <person name="De Benedictis P."/>
            <person name="Joannis T."/>
            <person name="Lombin L.H."/>
            <person name="Cattoli G."/>
        </authorList>
    </citation>
    <scope>NUCLEOTIDE SEQUENCE</scope>
    <source>
        <strain evidence="5">B9</strain>
    </source>
</reference>
<dbReference type="GO" id="GO:0044281">
    <property type="term" value="P:small molecule metabolic process"/>
    <property type="evidence" value="ECO:0007669"/>
    <property type="project" value="UniProtKB-ARBA"/>
</dbReference>
<accession>A0A1K0JGK5</accession>
<evidence type="ECO:0000256" key="3">
    <source>
        <dbReference type="ARBA" id="ARBA00023239"/>
    </source>
</evidence>
<dbReference type="Pfam" id="PF02775">
    <property type="entry name" value="TPP_enzyme_C"/>
    <property type="match status" value="1"/>
</dbReference>
<feature type="domain" description="Thiamine pyrophosphate enzyme TPP-binding" evidence="4">
    <location>
        <begin position="44"/>
        <end position="155"/>
    </location>
</feature>
<dbReference type="PANTHER" id="PTHR42818">
    <property type="entry name" value="SULFOPYRUVATE DECARBOXYLASE SUBUNIT ALPHA"/>
    <property type="match status" value="1"/>
</dbReference>
<sequence length="202" mass="21110">MRIAQACQLIAQARGERVIVSTMGAMHTLDALGVSERRLSSVPLMGGAASLGLGLALARPDVGVVVVDGDASLLMQLGGLVTVAEARPQRFLHIVIENGVQFGGASNLPTPGAGKVNYAALAQAAGYAGAMIFDQAEAFAGALPELLEKNGPMLVALKIEPEPSRFGPAQPQPEMPDRQFARMGQEAQALGIWYASHRKDPS</sequence>
<evidence type="ECO:0000256" key="1">
    <source>
        <dbReference type="ARBA" id="ARBA00022793"/>
    </source>
</evidence>
<dbReference type="PROSITE" id="PS00187">
    <property type="entry name" value="TPP_ENZYMES"/>
    <property type="match status" value="1"/>
</dbReference>
<dbReference type="GO" id="GO:0030976">
    <property type="term" value="F:thiamine pyrophosphate binding"/>
    <property type="evidence" value="ECO:0007669"/>
    <property type="project" value="InterPro"/>
</dbReference>
<keyword evidence="3" id="KW-0456">Lyase</keyword>
<keyword evidence="1" id="KW-0210">Decarboxylase</keyword>
<dbReference type="SUPFAM" id="SSF52518">
    <property type="entry name" value="Thiamin diphosphate-binding fold (THDP-binding)"/>
    <property type="match status" value="1"/>
</dbReference>
<proteinExistence type="predicted"/>
<protein>
    <submittedName>
        <fullName evidence="5">Thiamine pyrophosphate enzyme, C-terminal TPP binding domain-containing protein 11</fullName>
    </submittedName>
</protein>
<keyword evidence="2" id="KW-0786">Thiamine pyrophosphate</keyword>
<evidence type="ECO:0000256" key="2">
    <source>
        <dbReference type="ARBA" id="ARBA00023052"/>
    </source>
</evidence>
<dbReference type="RefSeq" id="WP_340528050.1">
    <property type="nucleotide sequence ID" value="NZ_FMSH01000398.1"/>
</dbReference>
<gene>
    <name evidence="5" type="ORF">CNECB9_4570012</name>
</gene>